<dbReference type="RefSeq" id="WP_023353185.1">
    <property type="nucleotide sequence ID" value="NZ_KI535366.1"/>
</dbReference>
<accession>V2Y8Z1</accession>
<dbReference type="InterPro" id="IPR006035">
    <property type="entry name" value="Ureohydrolase"/>
</dbReference>
<dbReference type="GO" id="GO:0016813">
    <property type="term" value="F:hydrolase activity, acting on carbon-nitrogen (but not peptide) bonds, in linear amidines"/>
    <property type="evidence" value="ECO:0007669"/>
    <property type="project" value="UniProtKB-ARBA"/>
</dbReference>
<keyword evidence="2" id="KW-1185">Reference proteome</keyword>
<comment type="caution">
    <text evidence="1">The sequence shown here is derived from an EMBL/GenBank/DDBJ whole genome shotgun (WGS) entry which is preliminary data.</text>
</comment>
<organism evidence="1 2">
    <name type="scientific">Catonella morbi ATCC 51271</name>
    <dbReference type="NCBI Taxonomy" id="592026"/>
    <lineage>
        <taxon>Bacteria</taxon>
        <taxon>Bacillati</taxon>
        <taxon>Bacillota</taxon>
        <taxon>Clostridia</taxon>
        <taxon>Lachnospirales</taxon>
        <taxon>Lachnospiraceae</taxon>
        <taxon>Catonella</taxon>
    </lineage>
</organism>
<dbReference type="EMBL" id="ACIL03000003">
    <property type="protein sequence ID" value="ESL04567.1"/>
    <property type="molecule type" value="Genomic_DNA"/>
</dbReference>
<dbReference type="HOGENOM" id="CLU_066809_1_0_9"/>
<gene>
    <name evidence="1" type="ORF">GCWU0000282_000281</name>
</gene>
<evidence type="ECO:0000313" key="2">
    <source>
        <dbReference type="Proteomes" id="UP000018227"/>
    </source>
</evidence>
<dbReference type="eggNOG" id="COG0010">
    <property type="taxonomic scope" value="Bacteria"/>
</dbReference>
<dbReference type="Proteomes" id="UP000018227">
    <property type="component" value="Unassembled WGS sequence"/>
</dbReference>
<dbReference type="GO" id="GO:0046872">
    <property type="term" value="F:metal ion binding"/>
    <property type="evidence" value="ECO:0007669"/>
    <property type="project" value="InterPro"/>
</dbReference>
<dbReference type="STRING" id="592026.GCWU0000282_000281"/>
<protein>
    <recommendedName>
        <fullName evidence="3">Arginase family protein</fullName>
    </recommendedName>
</protein>
<dbReference type="AlphaFoldDB" id="V2Y8Z1"/>
<evidence type="ECO:0008006" key="3">
    <source>
        <dbReference type="Google" id="ProtNLM"/>
    </source>
</evidence>
<sequence>MLYLHNFTEVYEKQDFYKNFDYKIFENKKLSGVRGYMDEESGKYLLDEIKNTGELSALHFLDSGNYHHLSRLYIDLIKHPFNLVVYDNHTDMQFSAFGNILSCGSWIADIYENCENVRNIIIIGANEKYIKDCEFKNNDKIIFACSIFDVNMAENNLPIYISVDKDVLSKEEFVSDWDQGKMSLATLTEELHYLAGHYNIIGADVCGEPFIGDDYNIGLSNNINKELANIFVDILYEI</sequence>
<dbReference type="InterPro" id="IPR023696">
    <property type="entry name" value="Ureohydrolase_dom_sf"/>
</dbReference>
<reference evidence="1 2" key="1">
    <citation type="submission" date="2013-06" db="EMBL/GenBank/DDBJ databases">
        <authorList>
            <person name="Weinstock G."/>
            <person name="Sodergren E."/>
            <person name="Clifton S."/>
            <person name="Fulton L."/>
            <person name="Fulton B."/>
            <person name="Courtney L."/>
            <person name="Fronick C."/>
            <person name="Harrison M."/>
            <person name="Strong C."/>
            <person name="Farmer C."/>
            <person name="Delahaunty K."/>
            <person name="Markovic C."/>
            <person name="Hall O."/>
            <person name="Minx P."/>
            <person name="Tomlinson C."/>
            <person name="Mitreva M."/>
            <person name="Nelson J."/>
            <person name="Hou S."/>
            <person name="Wollam A."/>
            <person name="Pepin K.H."/>
            <person name="Johnson M."/>
            <person name="Bhonagiri V."/>
            <person name="Nash W.E."/>
            <person name="Warren W."/>
            <person name="Chinwalla A."/>
            <person name="Mardis E.R."/>
            <person name="Wilson R.K."/>
        </authorList>
    </citation>
    <scope>NUCLEOTIDE SEQUENCE [LARGE SCALE GENOMIC DNA]</scope>
    <source>
        <strain evidence="1 2">ATCC 51271</strain>
    </source>
</reference>
<name>V2Y8Z1_9FIRM</name>
<dbReference type="Gene3D" id="3.40.800.10">
    <property type="entry name" value="Ureohydrolase domain"/>
    <property type="match status" value="1"/>
</dbReference>
<dbReference type="SUPFAM" id="SSF52768">
    <property type="entry name" value="Arginase/deacetylase"/>
    <property type="match status" value="1"/>
</dbReference>
<proteinExistence type="predicted"/>
<evidence type="ECO:0000313" key="1">
    <source>
        <dbReference type="EMBL" id="ESL04567.1"/>
    </source>
</evidence>
<dbReference type="Pfam" id="PF00491">
    <property type="entry name" value="Arginase"/>
    <property type="match status" value="1"/>
</dbReference>